<evidence type="ECO:0000313" key="1">
    <source>
        <dbReference type="EMBL" id="GFY24023.1"/>
    </source>
</evidence>
<gene>
    <name evidence="1" type="ORF">TNCV_4897041</name>
</gene>
<accession>A0A8X6VWU7</accession>
<keyword evidence="2" id="KW-1185">Reference proteome</keyword>
<proteinExistence type="predicted"/>
<dbReference type="AlphaFoldDB" id="A0A8X6VWU7"/>
<comment type="caution">
    <text evidence="1">The sequence shown here is derived from an EMBL/GenBank/DDBJ whole genome shotgun (WGS) entry which is preliminary data.</text>
</comment>
<name>A0A8X6VWU7_TRICX</name>
<sequence>MALDNNPAGGKIITCRPFVWRSTRTPENVIVEDTVQIPKVSHGLPCYGTIFFKGMSDSLPSSPSASLSSKETRSNSLWGIETYQEFCPGMRSLVATPPTFKFPKYDC</sequence>
<protein>
    <submittedName>
        <fullName evidence="1">Uncharacterized protein</fullName>
    </submittedName>
</protein>
<reference evidence="1" key="1">
    <citation type="submission" date="2020-08" db="EMBL/GenBank/DDBJ databases">
        <title>Multicomponent nature underlies the extraordinary mechanical properties of spider dragline silk.</title>
        <authorList>
            <person name="Kono N."/>
            <person name="Nakamura H."/>
            <person name="Mori M."/>
            <person name="Yoshida Y."/>
            <person name="Ohtoshi R."/>
            <person name="Malay A.D."/>
            <person name="Moran D.A.P."/>
            <person name="Tomita M."/>
            <person name="Numata K."/>
            <person name="Arakawa K."/>
        </authorList>
    </citation>
    <scope>NUCLEOTIDE SEQUENCE</scope>
</reference>
<organism evidence="1 2">
    <name type="scientific">Trichonephila clavipes</name>
    <name type="common">Golden silk orbweaver</name>
    <name type="synonym">Nephila clavipes</name>
    <dbReference type="NCBI Taxonomy" id="2585209"/>
    <lineage>
        <taxon>Eukaryota</taxon>
        <taxon>Metazoa</taxon>
        <taxon>Ecdysozoa</taxon>
        <taxon>Arthropoda</taxon>
        <taxon>Chelicerata</taxon>
        <taxon>Arachnida</taxon>
        <taxon>Araneae</taxon>
        <taxon>Araneomorphae</taxon>
        <taxon>Entelegynae</taxon>
        <taxon>Araneoidea</taxon>
        <taxon>Nephilidae</taxon>
        <taxon>Trichonephila</taxon>
    </lineage>
</organism>
<evidence type="ECO:0000313" key="2">
    <source>
        <dbReference type="Proteomes" id="UP000887159"/>
    </source>
</evidence>
<dbReference type="Proteomes" id="UP000887159">
    <property type="component" value="Unassembled WGS sequence"/>
</dbReference>
<dbReference type="EMBL" id="BMAU01021368">
    <property type="protein sequence ID" value="GFY24023.1"/>
    <property type="molecule type" value="Genomic_DNA"/>
</dbReference>